<dbReference type="RefSeq" id="WP_106202799.1">
    <property type="nucleotide sequence ID" value="NZ_PVTD01000001.1"/>
</dbReference>
<name>A0A2T0RXS1_9RHOB</name>
<sequence length="137" mass="14892">MKVLVVEDDPNLGSLWERVLLEAGHEVLQTASETGAARLLETRPFDLVVLDMCINGRDARGISLLATYRNPTCKVVIVSGSSNFSRKALFAMSPAVSAALRKPVDIEDLLEVCHLVSGTDRRLPIQTVDGGGIEFRT</sequence>
<dbReference type="PANTHER" id="PTHR44591:SF3">
    <property type="entry name" value="RESPONSE REGULATORY DOMAIN-CONTAINING PROTEIN"/>
    <property type="match status" value="1"/>
</dbReference>
<keyword evidence="1 2" id="KW-0597">Phosphoprotein</keyword>
<reference evidence="4 5" key="1">
    <citation type="submission" date="2018-03" db="EMBL/GenBank/DDBJ databases">
        <title>Genomic Encyclopedia of Archaeal and Bacterial Type Strains, Phase II (KMG-II): from individual species to whole genera.</title>
        <authorList>
            <person name="Goeker M."/>
        </authorList>
    </citation>
    <scope>NUCLEOTIDE SEQUENCE [LARGE SCALE GENOMIC DNA]</scope>
    <source>
        <strain evidence="4 5">DSM 29328</strain>
    </source>
</reference>
<accession>A0A2T0RXS1</accession>
<dbReference type="AlphaFoldDB" id="A0A2T0RXS1"/>
<dbReference type="Gene3D" id="3.40.50.2300">
    <property type="match status" value="1"/>
</dbReference>
<dbReference type="GO" id="GO:0000160">
    <property type="term" value="P:phosphorelay signal transduction system"/>
    <property type="evidence" value="ECO:0007669"/>
    <property type="project" value="InterPro"/>
</dbReference>
<dbReference type="OrthoDB" id="7874292at2"/>
<dbReference type="SMART" id="SM00448">
    <property type="entry name" value="REC"/>
    <property type="match status" value="1"/>
</dbReference>
<evidence type="ECO:0000313" key="5">
    <source>
        <dbReference type="Proteomes" id="UP000239480"/>
    </source>
</evidence>
<dbReference type="Proteomes" id="UP000239480">
    <property type="component" value="Unassembled WGS sequence"/>
</dbReference>
<dbReference type="PROSITE" id="PS50110">
    <property type="entry name" value="RESPONSE_REGULATORY"/>
    <property type="match status" value="1"/>
</dbReference>
<dbReference type="EMBL" id="PVTD01000001">
    <property type="protein sequence ID" value="PRY25984.1"/>
    <property type="molecule type" value="Genomic_DNA"/>
</dbReference>
<protein>
    <submittedName>
        <fullName evidence="4">Response regulator receiver domain-containing protein</fullName>
    </submittedName>
</protein>
<organism evidence="4 5">
    <name type="scientific">Aliiruegeria haliotis</name>
    <dbReference type="NCBI Taxonomy" id="1280846"/>
    <lineage>
        <taxon>Bacteria</taxon>
        <taxon>Pseudomonadati</taxon>
        <taxon>Pseudomonadota</taxon>
        <taxon>Alphaproteobacteria</taxon>
        <taxon>Rhodobacterales</taxon>
        <taxon>Roseobacteraceae</taxon>
        <taxon>Aliiruegeria</taxon>
    </lineage>
</organism>
<dbReference type="InterPro" id="IPR001789">
    <property type="entry name" value="Sig_transdc_resp-reg_receiver"/>
</dbReference>
<comment type="caution">
    <text evidence="4">The sequence shown here is derived from an EMBL/GenBank/DDBJ whole genome shotgun (WGS) entry which is preliminary data.</text>
</comment>
<dbReference type="SUPFAM" id="SSF52172">
    <property type="entry name" value="CheY-like"/>
    <property type="match status" value="1"/>
</dbReference>
<evidence type="ECO:0000256" key="1">
    <source>
        <dbReference type="ARBA" id="ARBA00022553"/>
    </source>
</evidence>
<evidence type="ECO:0000313" key="4">
    <source>
        <dbReference type="EMBL" id="PRY25984.1"/>
    </source>
</evidence>
<dbReference type="PANTHER" id="PTHR44591">
    <property type="entry name" value="STRESS RESPONSE REGULATOR PROTEIN 1"/>
    <property type="match status" value="1"/>
</dbReference>
<keyword evidence="5" id="KW-1185">Reference proteome</keyword>
<dbReference type="InterPro" id="IPR050595">
    <property type="entry name" value="Bact_response_regulator"/>
</dbReference>
<proteinExistence type="predicted"/>
<dbReference type="InterPro" id="IPR011006">
    <property type="entry name" value="CheY-like_superfamily"/>
</dbReference>
<gene>
    <name evidence="4" type="ORF">CLV78_10177</name>
</gene>
<feature type="modified residue" description="4-aspartylphosphate" evidence="2">
    <location>
        <position position="51"/>
    </location>
</feature>
<feature type="domain" description="Response regulatory" evidence="3">
    <location>
        <begin position="2"/>
        <end position="117"/>
    </location>
</feature>
<dbReference type="Pfam" id="PF00072">
    <property type="entry name" value="Response_reg"/>
    <property type="match status" value="1"/>
</dbReference>
<evidence type="ECO:0000256" key="2">
    <source>
        <dbReference type="PROSITE-ProRule" id="PRU00169"/>
    </source>
</evidence>
<evidence type="ECO:0000259" key="3">
    <source>
        <dbReference type="PROSITE" id="PS50110"/>
    </source>
</evidence>